<evidence type="ECO:0000313" key="2">
    <source>
        <dbReference type="Proteomes" id="UP000287188"/>
    </source>
</evidence>
<comment type="caution">
    <text evidence="1">The sequence shown here is derived from an EMBL/GenBank/DDBJ whole genome shotgun (WGS) entry which is preliminary data.</text>
</comment>
<dbReference type="AlphaFoldDB" id="A0A402ASM0"/>
<gene>
    <name evidence="1" type="ORF">KDK_58430</name>
</gene>
<organism evidence="1 2">
    <name type="scientific">Dictyobacter kobayashii</name>
    <dbReference type="NCBI Taxonomy" id="2014872"/>
    <lineage>
        <taxon>Bacteria</taxon>
        <taxon>Bacillati</taxon>
        <taxon>Chloroflexota</taxon>
        <taxon>Ktedonobacteria</taxon>
        <taxon>Ktedonobacterales</taxon>
        <taxon>Dictyobacteraceae</taxon>
        <taxon>Dictyobacter</taxon>
    </lineage>
</organism>
<reference evidence="2" key="1">
    <citation type="submission" date="2018-12" db="EMBL/GenBank/DDBJ databases">
        <title>Tengunoibacter tsumagoiensis gen. nov., sp. nov., Dictyobacter kobayashii sp. nov., D. alpinus sp. nov., and D. joshuensis sp. nov. and description of Dictyobacteraceae fam. nov. within the order Ktedonobacterales isolated from Tengu-no-mugimeshi.</title>
        <authorList>
            <person name="Wang C.M."/>
            <person name="Zheng Y."/>
            <person name="Sakai Y."/>
            <person name="Toyoda A."/>
            <person name="Minakuchi Y."/>
            <person name="Abe K."/>
            <person name="Yokota A."/>
            <person name="Yabe S."/>
        </authorList>
    </citation>
    <scope>NUCLEOTIDE SEQUENCE [LARGE SCALE GENOMIC DNA]</scope>
    <source>
        <strain evidence="2">Uno11</strain>
    </source>
</reference>
<dbReference type="Proteomes" id="UP000287188">
    <property type="component" value="Unassembled WGS sequence"/>
</dbReference>
<dbReference type="EMBL" id="BIFS01000002">
    <property type="protein sequence ID" value="GCE22043.1"/>
    <property type="molecule type" value="Genomic_DNA"/>
</dbReference>
<proteinExistence type="predicted"/>
<protein>
    <submittedName>
        <fullName evidence="1">Uncharacterized protein</fullName>
    </submittedName>
</protein>
<name>A0A402ASM0_9CHLR</name>
<sequence length="70" mass="8208">MNKAIRLFQRGTDLTKGGEIFLFDFVQRFRIVYKQPNGSRGRKLLEPMEVGRNRYLGLLENFKIAVESPF</sequence>
<evidence type="ECO:0000313" key="1">
    <source>
        <dbReference type="EMBL" id="GCE22043.1"/>
    </source>
</evidence>
<accession>A0A402ASM0</accession>
<keyword evidence="2" id="KW-1185">Reference proteome</keyword>